<evidence type="ECO:0000313" key="3">
    <source>
        <dbReference type="Proteomes" id="UP000316304"/>
    </source>
</evidence>
<evidence type="ECO:0000259" key="1">
    <source>
        <dbReference type="Pfam" id="PF13480"/>
    </source>
</evidence>
<dbReference type="InterPro" id="IPR016181">
    <property type="entry name" value="Acyl_CoA_acyltransferase"/>
</dbReference>
<evidence type="ECO:0000313" key="2">
    <source>
        <dbReference type="EMBL" id="TWU24010.1"/>
    </source>
</evidence>
<protein>
    <recommendedName>
        <fullName evidence="1">BioF2-like acetyltransferase domain-containing protein</fullName>
    </recommendedName>
</protein>
<reference evidence="2 3" key="1">
    <citation type="submission" date="2019-02" db="EMBL/GenBank/DDBJ databases">
        <title>Deep-cultivation of Planctomycetes and their phenomic and genomic characterization uncovers novel biology.</title>
        <authorList>
            <person name="Wiegand S."/>
            <person name="Jogler M."/>
            <person name="Boedeker C."/>
            <person name="Pinto D."/>
            <person name="Vollmers J."/>
            <person name="Rivas-Marin E."/>
            <person name="Kohn T."/>
            <person name="Peeters S.H."/>
            <person name="Heuer A."/>
            <person name="Rast P."/>
            <person name="Oberbeckmann S."/>
            <person name="Bunk B."/>
            <person name="Jeske O."/>
            <person name="Meyerdierks A."/>
            <person name="Storesund J.E."/>
            <person name="Kallscheuer N."/>
            <person name="Luecker S."/>
            <person name="Lage O.M."/>
            <person name="Pohl T."/>
            <person name="Merkel B.J."/>
            <person name="Hornburger P."/>
            <person name="Mueller R.-W."/>
            <person name="Bruemmer F."/>
            <person name="Labrenz M."/>
            <person name="Spormann A.M."/>
            <person name="Op Den Camp H."/>
            <person name="Overmann J."/>
            <person name="Amann R."/>
            <person name="Jetten M.S.M."/>
            <person name="Mascher T."/>
            <person name="Medema M.H."/>
            <person name="Devos D.P."/>
            <person name="Kaster A.-K."/>
            <person name="Ovreas L."/>
            <person name="Rohde M."/>
            <person name="Galperin M.Y."/>
            <person name="Jogler C."/>
        </authorList>
    </citation>
    <scope>NUCLEOTIDE SEQUENCE [LARGE SCALE GENOMIC DNA]</scope>
    <source>
        <strain evidence="2 3">Pla52o</strain>
    </source>
</reference>
<name>A0A5C6CH70_9BACT</name>
<gene>
    <name evidence="2" type="ORF">Pla52o_19330</name>
</gene>
<organism evidence="2 3">
    <name type="scientific">Novipirellula galeiformis</name>
    <dbReference type="NCBI Taxonomy" id="2528004"/>
    <lineage>
        <taxon>Bacteria</taxon>
        <taxon>Pseudomonadati</taxon>
        <taxon>Planctomycetota</taxon>
        <taxon>Planctomycetia</taxon>
        <taxon>Pirellulales</taxon>
        <taxon>Pirellulaceae</taxon>
        <taxon>Novipirellula</taxon>
    </lineage>
</organism>
<dbReference type="AlphaFoldDB" id="A0A5C6CH70"/>
<sequence length="362" mass="42049">MKKWTTTRIDDLAPSSLAAWRGLLERAPHYESPYFAPEYVQFVGILLPNIEVAMMEQAGEVQVILPFERVEGKFAIPVGRMVADYQGAIYPEGFDFDVVEMLRALKLRKWKFDHLFPAEGPFEKWCWTDWTSPQIEVHGGREAFLERLYGSHKNIRRNMIKAERKLARDVGELQVNFDSRDDAQLKQLLDWKCSQYEVAGRQHPFRIDWVREFIFGAMHLDSPHFRGNLSVVSAGDIPIAMEYSLHSHQVSHVLISAYDIEYAKYSPGLVCCFQHLCACAEHGFNVVDLGKGLEDYKQRLVTRAPRLREGCVDLFSPRRIFEHSVQQSRYRFLRSRWSPPVKRFARTTASVLPSIRRLLLMR</sequence>
<dbReference type="Pfam" id="PF13480">
    <property type="entry name" value="Acetyltransf_6"/>
    <property type="match status" value="1"/>
</dbReference>
<comment type="caution">
    <text evidence="2">The sequence shown here is derived from an EMBL/GenBank/DDBJ whole genome shotgun (WGS) entry which is preliminary data.</text>
</comment>
<proteinExistence type="predicted"/>
<dbReference type="Gene3D" id="3.40.630.30">
    <property type="match status" value="1"/>
</dbReference>
<keyword evidence="3" id="KW-1185">Reference proteome</keyword>
<dbReference type="InterPro" id="IPR038740">
    <property type="entry name" value="BioF2-like_GNAT_dom"/>
</dbReference>
<dbReference type="SUPFAM" id="SSF55729">
    <property type="entry name" value="Acyl-CoA N-acyltransferases (Nat)"/>
    <property type="match status" value="1"/>
</dbReference>
<dbReference type="EMBL" id="SJPT01000003">
    <property type="protein sequence ID" value="TWU24010.1"/>
    <property type="molecule type" value="Genomic_DNA"/>
</dbReference>
<dbReference type="Proteomes" id="UP000316304">
    <property type="component" value="Unassembled WGS sequence"/>
</dbReference>
<dbReference type="OrthoDB" id="4700839at2"/>
<accession>A0A5C6CH70</accession>
<dbReference type="RefSeq" id="WP_146594279.1">
    <property type="nucleotide sequence ID" value="NZ_SJPT01000003.1"/>
</dbReference>
<feature type="domain" description="BioF2-like acetyltransferase" evidence="1">
    <location>
        <begin position="156"/>
        <end position="298"/>
    </location>
</feature>